<dbReference type="GO" id="GO:0009228">
    <property type="term" value="P:thiamine biosynthetic process"/>
    <property type="evidence" value="ECO:0007669"/>
    <property type="project" value="TreeGrafter"/>
</dbReference>
<dbReference type="GO" id="GO:0008902">
    <property type="term" value="F:hydroxymethylpyrimidine kinase activity"/>
    <property type="evidence" value="ECO:0007669"/>
    <property type="project" value="TreeGrafter"/>
</dbReference>
<dbReference type="SUPFAM" id="SSF53613">
    <property type="entry name" value="Ribokinase-like"/>
    <property type="match status" value="1"/>
</dbReference>
<dbReference type="InterPro" id="IPR029056">
    <property type="entry name" value="Ribokinase-like"/>
</dbReference>
<organism evidence="2">
    <name type="scientific">human gut metagenome</name>
    <dbReference type="NCBI Taxonomy" id="408170"/>
    <lineage>
        <taxon>unclassified sequences</taxon>
        <taxon>metagenomes</taxon>
        <taxon>organismal metagenomes</taxon>
    </lineage>
</organism>
<dbReference type="GO" id="GO:0008972">
    <property type="term" value="F:phosphomethylpyrimidine kinase activity"/>
    <property type="evidence" value="ECO:0007669"/>
    <property type="project" value="TreeGrafter"/>
</dbReference>
<proteinExistence type="predicted"/>
<keyword evidence="2" id="KW-0418">Kinase</keyword>
<feature type="domain" description="Pyridoxamine kinase/Phosphomethylpyrimidine kinase" evidence="1">
    <location>
        <begin position="13"/>
        <end position="81"/>
    </location>
</feature>
<name>K1S4T3_9ZZZZ</name>
<dbReference type="GO" id="GO:0005829">
    <property type="term" value="C:cytosol"/>
    <property type="evidence" value="ECO:0007669"/>
    <property type="project" value="TreeGrafter"/>
</dbReference>
<gene>
    <name evidence="2" type="ORF">LEA_17876</name>
</gene>
<dbReference type="EC" id="2.-.-.-" evidence="2"/>
<keyword evidence="2" id="KW-0808">Transferase</keyword>
<dbReference type="PANTHER" id="PTHR20858">
    <property type="entry name" value="PHOSPHOMETHYLPYRIMIDINE KINASE"/>
    <property type="match status" value="1"/>
</dbReference>
<protein>
    <submittedName>
        <fullName evidence="2">Phosphomethylpyrimidine kinase</fullName>
        <ecNumber evidence="2">2.-.-.-</ecNumber>
    </submittedName>
</protein>
<evidence type="ECO:0000259" key="1">
    <source>
        <dbReference type="Pfam" id="PF08543"/>
    </source>
</evidence>
<dbReference type="InterPro" id="IPR013749">
    <property type="entry name" value="PM/HMP-P_kinase-1"/>
</dbReference>
<comment type="caution">
    <text evidence="2">The sequence shown here is derived from an EMBL/GenBank/DDBJ whole genome shotgun (WGS) entry which is preliminary data.</text>
</comment>
<accession>K1S4T3</accession>
<dbReference type="PANTHER" id="PTHR20858:SF17">
    <property type="entry name" value="HYDROXYMETHYLPYRIMIDINE_PHOSPHOMETHYLPYRIMIDINE KINASE THI20-RELATED"/>
    <property type="match status" value="1"/>
</dbReference>
<sequence>MLPPIILSIAGSDCSGGAGIQADIKTISALGGYAASVITAVTAQNTLGVQSVYPIPVDMVKAQITSVMDDLRPDAVKIGMVY</sequence>
<evidence type="ECO:0000313" key="2">
    <source>
        <dbReference type="EMBL" id="EKC50454.1"/>
    </source>
</evidence>
<feature type="non-terminal residue" evidence="2">
    <location>
        <position position="82"/>
    </location>
</feature>
<dbReference type="Pfam" id="PF08543">
    <property type="entry name" value="Phos_pyr_kin"/>
    <property type="match status" value="1"/>
</dbReference>
<dbReference type="EMBL" id="AJWY01012251">
    <property type="protein sequence ID" value="EKC50454.1"/>
    <property type="molecule type" value="Genomic_DNA"/>
</dbReference>
<reference evidence="2" key="1">
    <citation type="journal article" date="2013" name="Environ. Microbiol.">
        <title>Microbiota from the distal guts of lean and obese adolescents exhibit partial functional redundancy besides clear differences in community structure.</title>
        <authorList>
            <person name="Ferrer M."/>
            <person name="Ruiz A."/>
            <person name="Lanza F."/>
            <person name="Haange S.B."/>
            <person name="Oberbach A."/>
            <person name="Till H."/>
            <person name="Bargiela R."/>
            <person name="Campoy C."/>
            <person name="Segura M.T."/>
            <person name="Richter M."/>
            <person name="von Bergen M."/>
            <person name="Seifert J."/>
            <person name="Suarez A."/>
        </authorList>
    </citation>
    <scope>NUCLEOTIDE SEQUENCE</scope>
</reference>
<dbReference type="Gene3D" id="3.40.1190.20">
    <property type="match status" value="1"/>
</dbReference>
<dbReference type="AlphaFoldDB" id="K1S4T3"/>